<dbReference type="PANTHER" id="PTHR43649:SF14">
    <property type="entry name" value="BLR3389 PROTEIN"/>
    <property type="match status" value="1"/>
</dbReference>
<keyword evidence="1" id="KW-0732">Signal</keyword>
<name>A0ABS4PZP9_9PSEU</name>
<dbReference type="PANTHER" id="PTHR43649">
    <property type="entry name" value="ARABINOSE-BINDING PROTEIN-RELATED"/>
    <property type="match status" value="1"/>
</dbReference>
<gene>
    <name evidence="2" type="ORF">JOM49_006309</name>
</gene>
<dbReference type="PROSITE" id="PS51257">
    <property type="entry name" value="PROKAR_LIPOPROTEIN"/>
    <property type="match status" value="1"/>
</dbReference>
<dbReference type="InterPro" id="IPR050490">
    <property type="entry name" value="Bact_solute-bd_prot1"/>
</dbReference>
<protein>
    <submittedName>
        <fullName evidence="2">Raffinose/stachyose/melibiose transport system substrate-binding protein</fullName>
    </submittedName>
</protein>
<dbReference type="InterPro" id="IPR006059">
    <property type="entry name" value="SBP"/>
</dbReference>
<reference evidence="2 3" key="1">
    <citation type="submission" date="2021-03" db="EMBL/GenBank/DDBJ databases">
        <title>Sequencing the genomes of 1000 actinobacteria strains.</title>
        <authorList>
            <person name="Klenk H.-P."/>
        </authorList>
    </citation>
    <scope>NUCLEOTIDE SEQUENCE [LARGE SCALE GENOMIC DNA]</scope>
    <source>
        <strain evidence="2 3">DSM 45510</strain>
    </source>
</reference>
<dbReference type="SUPFAM" id="SSF53850">
    <property type="entry name" value="Periplasmic binding protein-like II"/>
    <property type="match status" value="1"/>
</dbReference>
<sequence>MRRIRNVCAFLLTAVTAVSLTACSPGGDSGSENADGPVTFTWWHNSTTDTRKAVWEQIAADYQAANPGVSFKIEPVQNEQFQTKIPLALQSDSPPDIYQQWGGGQGAGQLPSGKVADITEQTKPWIGTLGPVAEDWKSDGKQYGVPYAAHTVGFWYRKDIFTNAGITAPPATMDELNAAVTKLKAAGVAPIAVGGKDRWPDAFYWGYLAARHCSPEQLKKAVETVRMEDQCWVRAGQDLKAFLDTQPFQTGFVGTPAQQGAGSSAGMVANGQAAMELQGDWTPDTMASLTADKDLNSKLGWFPFPAVTGGAGAPGAVLAGGDGFSCTNRTAAACAKFLEYLVSTPVQEKLAAVGAGLPVNPAAAPALTSESLKTVFDHTQRAPFRQTYFDIALPTAVGQALNDAIANFFAGQGTPETIVEAVNQAAAGNK</sequence>
<dbReference type="Pfam" id="PF01547">
    <property type="entry name" value="SBP_bac_1"/>
    <property type="match status" value="1"/>
</dbReference>
<feature type="signal peptide" evidence="1">
    <location>
        <begin position="1"/>
        <end position="24"/>
    </location>
</feature>
<proteinExistence type="predicted"/>
<evidence type="ECO:0000313" key="3">
    <source>
        <dbReference type="Proteomes" id="UP000741013"/>
    </source>
</evidence>
<organism evidence="2 3">
    <name type="scientific">Amycolatopsis magusensis</name>
    <dbReference type="NCBI Taxonomy" id="882444"/>
    <lineage>
        <taxon>Bacteria</taxon>
        <taxon>Bacillati</taxon>
        <taxon>Actinomycetota</taxon>
        <taxon>Actinomycetes</taxon>
        <taxon>Pseudonocardiales</taxon>
        <taxon>Pseudonocardiaceae</taxon>
        <taxon>Amycolatopsis</taxon>
    </lineage>
</organism>
<evidence type="ECO:0000313" key="2">
    <source>
        <dbReference type="EMBL" id="MBP2184783.1"/>
    </source>
</evidence>
<accession>A0ABS4PZP9</accession>
<feature type="chain" id="PRO_5046937014" evidence="1">
    <location>
        <begin position="25"/>
        <end position="430"/>
    </location>
</feature>
<comment type="caution">
    <text evidence="2">The sequence shown here is derived from an EMBL/GenBank/DDBJ whole genome shotgun (WGS) entry which is preliminary data.</text>
</comment>
<evidence type="ECO:0000256" key="1">
    <source>
        <dbReference type="SAM" id="SignalP"/>
    </source>
</evidence>
<dbReference type="RefSeq" id="WP_209667749.1">
    <property type="nucleotide sequence ID" value="NZ_JAGGMS010000001.1"/>
</dbReference>
<dbReference type="Gene3D" id="3.40.190.10">
    <property type="entry name" value="Periplasmic binding protein-like II"/>
    <property type="match status" value="2"/>
</dbReference>
<dbReference type="Proteomes" id="UP000741013">
    <property type="component" value="Unassembled WGS sequence"/>
</dbReference>
<keyword evidence="3" id="KW-1185">Reference proteome</keyword>
<dbReference type="EMBL" id="JAGGMS010000001">
    <property type="protein sequence ID" value="MBP2184783.1"/>
    <property type="molecule type" value="Genomic_DNA"/>
</dbReference>